<evidence type="ECO:0000313" key="2">
    <source>
        <dbReference type="Proteomes" id="UP000006729"/>
    </source>
</evidence>
<proteinExistence type="predicted"/>
<organism evidence="1 2">
    <name type="scientific">Populus trichocarpa</name>
    <name type="common">Western balsam poplar</name>
    <name type="synonym">Populus balsamifera subsp. trichocarpa</name>
    <dbReference type="NCBI Taxonomy" id="3694"/>
    <lineage>
        <taxon>Eukaryota</taxon>
        <taxon>Viridiplantae</taxon>
        <taxon>Streptophyta</taxon>
        <taxon>Embryophyta</taxon>
        <taxon>Tracheophyta</taxon>
        <taxon>Spermatophyta</taxon>
        <taxon>Magnoliopsida</taxon>
        <taxon>eudicotyledons</taxon>
        <taxon>Gunneridae</taxon>
        <taxon>Pentapetalae</taxon>
        <taxon>rosids</taxon>
        <taxon>fabids</taxon>
        <taxon>Malpighiales</taxon>
        <taxon>Salicaceae</taxon>
        <taxon>Saliceae</taxon>
        <taxon>Populus</taxon>
    </lineage>
</organism>
<reference evidence="1 2" key="1">
    <citation type="journal article" date="2006" name="Science">
        <title>The genome of black cottonwood, Populus trichocarpa (Torr. &amp; Gray).</title>
        <authorList>
            <person name="Tuskan G.A."/>
            <person name="Difazio S."/>
            <person name="Jansson S."/>
            <person name="Bohlmann J."/>
            <person name="Grigoriev I."/>
            <person name="Hellsten U."/>
            <person name="Putnam N."/>
            <person name="Ralph S."/>
            <person name="Rombauts S."/>
            <person name="Salamov A."/>
            <person name="Schein J."/>
            <person name="Sterck L."/>
            <person name="Aerts A."/>
            <person name="Bhalerao R.R."/>
            <person name="Bhalerao R.P."/>
            <person name="Blaudez D."/>
            <person name="Boerjan W."/>
            <person name="Brun A."/>
            <person name="Brunner A."/>
            <person name="Busov V."/>
            <person name="Campbell M."/>
            <person name="Carlson J."/>
            <person name="Chalot M."/>
            <person name="Chapman J."/>
            <person name="Chen G.L."/>
            <person name="Cooper D."/>
            <person name="Coutinho P.M."/>
            <person name="Couturier J."/>
            <person name="Covert S."/>
            <person name="Cronk Q."/>
            <person name="Cunningham R."/>
            <person name="Davis J."/>
            <person name="Degroeve S."/>
            <person name="Dejardin A."/>
            <person name="Depamphilis C."/>
            <person name="Detter J."/>
            <person name="Dirks B."/>
            <person name="Dubchak I."/>
            <person name="Duplessis S."/>
            <person name="Ehlting J."/>
            <person name="Ellis B."/>
            <person name="Gendler K."/>
            <person name="Goodstein D."/>
            <person name="Gribskov M."/>
            <person name="Grimwood J."/>
            <person name="Groover A."/>
            <person name="Gunter L."/>
            <person name="Hamberger B."/>
            <person name="Heinze B."/>
            <person name="Helariutta Y."/>
            <person name="Henrissat B."/>
            <person name="Holligan D."/>
            <person name="Holt R."/>
            <person name="Huang W."/>
            <person name="Islam-Faridi N."/>
            <person name="Jones S."/>
            <person name="Jones-Rhoades M."/>
            <person name="Jorgensen R."/>
            <person name="Joshi C."/>
            <person name="Kangasjarvi J."/>
            <person name="Karlsson J."/>
            <person name="Kelleher C."/>
            <person name="Kirkpatrick R."/>
            <person name="Kirst M."/>
            <person name="Kohler A."/>
            <person name="Kalluri U."/>
            <person name="Larimer F."/>
            <person name="Leebens-Mack J."/>
            <person name="Leple J.C."/>
            <person name="Locascio P."/>
            <person name="Lou Y."/>
            <person name="Lucas S."/>
            <person name="Martin F."/>
            <person name="Montanini B."/>
            <person name="Napoli C."/>
            <person name="Nelson D.R."/>
            <person name="Nelson C."/>
            <person name="Nieminen K."/>
            <person name="Nilsson O."/>
            <person name="Pereda V."/>
            <person name="Peter G."/>
            <person name="Philippe R."/>
            <person name="Pilate G."/>
            <person name="Poliakov A."/>
            <person name="Razumovskaya J."/>
            <person name="Richardson P."/>
            <person name="Rinaldi C."/>
            <person name="Ritland K."/>
            <person name="Rouze P."/>
            <person name="Ryaboy D."/>
            <person name="Schmutz J."/>
            <person name="Schrader J."/>
            <person name="Segerman B."/>
            <person name="Shin H."/>
            <person name="Siddiqui A."/>
            <person name="Sterky F."/>
            <person name="Terry A."/>
            <person name="Tsai C.J."/>
            <person name="Uberbacher E."/>
            <person name="Unneberg P."/>
            <person name="Vahala J."/>
            <person name="Wall K."/>
            <person name="Wessler S."/>
            <person name="Yang G."/>
            <person name="Yin T."/>
            <person name="Douglas C."/>
            <person name="Marra M."/>
            <person name="Sandberg G."/>
            <person name="Van de Peer Y."/>
            <person name="Rokhsar D."/>
        </authorList>
    </citation>
    <scope>NUCLEOTIDE SEQUENCE [LARGE SCALE GENOMIC DNA]</scope>
    <source>
        <strain evidence="2">cv. Nisqually</strain>
    </source>
</reference>
<dbReference type="InParanoid" id="U5GSC9"/>
<sequence>MSFSFRGLKRKGNKWMCVFQPFMSFSFWGLKRKGNKWGVCFPTIHELSLSRLTLLRLVITLEYFSEQ</sequence>
<dbReference type="Proteomes" id="UP000006729">
    <property type="component" value="Chromosome 1"/>
</dbReference>
<gene>
    <name evidence="1" type="ORF">POPTR_001G103700</name>
</gene>
<name>U5GSC9_POPTR</name>
<dbReference type="EMBL" id="CM009290">
    <property type="protein sequence ID" value="PNT53770.1"/>
    <property type="molecule type" value="Genomic_DNA"/>
</dbReference>
<protein>
    <submittedName>
        <fullName evidence="1">Uncharacterized protein</fullName>
    </submittedName>
</protein>
<keyword evidence="2" id="KW-1185">Reference proteome</keyword>
<accession>U5GSC9</accession>
<evidence type="ECO:0000313" key="1">
    <source>
        <dbReference type="EMBL" id="PNT53770.1"/>
    </source>
</evidence>
<dbReference type="HOGENOM" id="CLU_2817183_0_0_1"/>
<dbReference type="AlphaFoldDB" id="U5GSC9"/>